<keyword evidence="2 3" id="KW-0802">TPR repeat</keyword>
<evidence type="ECO:0000256" key="3">
    <source>
        <dbReference type="PROSITE-ProRule" id="PRU00339"/>
    </source>
</evidence>
<accession>A0A814MFM9</accession>
<dbReference type="PANTHER" id="PTHR45641:SF19">
    <property type="entry name" value="NEPHROCYSTIN-3"/>
    <property type="match status" value="1"/>
</dbReference>
<evidence type="ECO:0000313" key="7">
    <source>
        <dbReference type="Proteomes" id="UP000663855"/>
    </source>
</evidence>
<dbReference type="Pfam" id="PF03496">
    <property type="entry name" value="ADPrib_exo_Tox"/>
    <property type="match status" value="1"/>
</dbReference>
<evidence type="ECO:0000313" key="5">
    <source>
        <dbReference type="EMBL" id="CAF1077373.1"/>
    </source>
</evidence>
<dbReference type="EMBL" id="CAJNOV010001748">
    <property type="protein sequence ID" value="CAF1077373.1"/>
    <property type="molecule type" value="Genomic_DNA"/>
</dbReference>
<evidence type="ECO:0000256" key="2">
    <source>
        <dbReference type="ARBA" id="ARBA00022803"/>
    </source>
</evidence>
<dbReference type="PROSITE" id="PS50005">
    <property type="entry name" value="TPR"/>
    <property type="match status" value="7"/>
</dbReference>
<dbReference type="Gene3D" id="3.90.176.10">
    <property type="entry name" value="Toxin ADP-ribosyltransferase, Chain A, domain 1"/>
    <property type="match status" value="1"/>
</dbReference>
<dbReference type="Proteomes" id="UP000663855">
    <property type="component" value="Unassembled WGS sequence"/>
</dbReference>
<dbReference type="SUPFAM" id="SSF56399">
    <property type="entry name" value="ADP-ribosylation"/>
    <property type="match status" value="1"/>
</dbReference>
<dbReference type="AlphaFoldDB" id="A0A814MFM9"/>
<sequence>MASAESATAANTNTYKVRQIHAENNKFDDLTLIWLDAHIDESNDCLQVKDRLRLIVNVLKTFDDIETCIAYITSLDDDEPICVVVSGPLSNALIPYIIDLSQLICMAVYCFNESLYRPIANEFADIPSKFVGIFMELDPLLEALNERAAILRSSLSLISSLAYEDDDRRQKSVKDLSHENAIFVWFQLLIHTIFRLPRTDMARRKMIGECERQYDGNSAQLAKIKQFKETYKPSDAVLWYTHDSFVYRIINRALRTQNIDIILKFYPFIADLHDQLTALHKDFLDARPPSVLKVYRGQKMHIDELKKITQNVGRLLSMNSFFSTGSDRELARHFAGEASQVNDRLVSILYEVYIDTKVHAAPFSNLGKYSHFPGEEEFLFSIGAIFRIESADEIIDHLGKVWLVRMRLVDERREQELNDLFEHLKSQIGETSSLLIVAGFLFQMDDIAGAERYYILLRDELLEDDPDQPIVLNNLGMIAHKTNRTQEALDLYEQALKRYAKDTVPRPYLTAMTYSNMASIYFANCDYERAEVEFRKVLELQESCLDSNNELFITTRNNLGSIFRQEGKLLEALEQYQKALTLCQCVFKTENHPTRGVTEGNLGDIYDALGRNREAIDCFERSLAIYKRCLPPGHYSLVSSHANLGHAYIEIGNYEAALNHLESALTIEKQAGHGSQNNPISLANILEGFSLIYLRQSKLTQALGYCNQTLKILPKGHPNRAFAYRQLGAIYRQMGIYQLARKAYQEAIIVNPNNEITLAENLHSLGLVQSDEGKHDEAIISYNRALEIRKRLLPPMHPAIGKLYNEIGGTFLSTGRLEEALEHFQKTKVIEDESLPEYHIERARTLNNIGVTLFKLDRPEEALPFVDKAVAIARNLLPDTNSLRIMFQTTADFVHKRVETGSSEGVQASVQ</sequence>
<feature type="repeat" description="TPR" evidence="3">
    <location>
        <begin position="511"/>
        <end position="544"/>
    </location>
</feature>
<dbReference type="Pfam" id="PF13424">
    <property type="entry name" value="TPR_12"/>
    <property type="match status" value="5"/>
</dbReference>
<dbReference type="PROSITE" id="PS51996">
    <property type="entry name" value="TR_MART"/>
    <property type="match status" value="1"/>
</dbReference>
<keyword evidence="1" id="KW-0677">Repeat</keyword>
<evidence type="ECO:0000259" key="4">
    <source>
        <dbReference type="Pfam" id="PF03496"/>
    </source>
</evidence>
<gene>
    <name evidence="6" type="ORF">BYL167_LOCUS14610</name>
    <name evidence="5" type="ORF">CJN711_LOCUS6028</name>
</gene>
<feature type="domain" description="ADP ribosyltransferase" evidence="4">
    <location>
        <begin position="223"/>
        <end position="395"/>
    </location>
</feature>
<feature type="repeat" description="TPR" evidence="3">
    <location>
        <begin position="801"/>
        <end position="834"/>
    </location>
</feature>
<feature type="repeat" description="TPR" evidence="3">
    <location>
        <begin position="638"/>
        <end position="671"/>
    </location>
</feature>
<dbReference type="InterPro" id="IPR011990">
    <property type="entry name" value="TPR-like_helical_dom_sf"/>
</dbReference>
<dbReference type="PANTHER" id="PTHR45641">
    <property type="entry name" value="TETRATRICOPEPTIDE REPEAT PROTEIN (AFU_ORTHOLOGUE AFUA_6G03870)"/>
    <property type="match status" value="1"/>
</dbReference>
<dbReference type="EMBL" id="CAJOBH010005241">
    <property type="protein sequence ID" value="CAF4017970.1"/>
    <property type="molecule type" value="Genomic_DNA"/>
</dbReference>
<feature type="repeat" description="TPR" evidence="3">
    <location>
        <begin position="721"/>
        <end position="754"/>
    </location>
</feature>
<dbReference type="Gene3D" id="1.25.40.10">
    <property type="entry name" value="Tetratricopeptide repeat domain"/>
    <property type="match status" value="4"/>
</dbReference>
<protein>
    <recommendedName>
        <fullName evidence="4">ADP ribosyltransferase domain-containing protein</fullName>
    </recommendedName>
</protein>
<dbReference type="SMART" id="SM00028">
    <property type="entry name" value="TPR"/>
    <property type="match status" value="10"/>
</dbReference>
<organism evidence="5 7">
    <name type="scientific">Rotaria magnacalcarata</name>
    <dbReference type="NCBI Taxonomy" id="392030"/>
    <lineage>
        <taxon>Eukaryota</taxon>
        <taxon>Metazoa</taxon>
        <taxon>Spiralia</taxon>
        <taxon>Gnathifera</taxon>
        <taxon>Rotifera</taxon>
        <taxon>Eurotatoria</taxon>
        <taxon>Bdelloidea</taxon>
        <taxon>Philodinida</taxon>
        <taxon>Philodinidae</taxon>
        <taxon>Rotaria</taxon>
    </lineage>
</organism>
<reference evidence="5" key="1">
    <citation type="submission" date="2021-02" db="EMBL/GenBank/DDBJ databases">
        <authorList>
            <person name="Nowell W R."/>
        </authorList>
    </citation>
    <scope>NUCLEOTIDE SEQUENCE</scope>
</reference>
<feature type="repeat" description="TPR" evidence="3">
    <location>
        <begin position="759"/>
        <end position="792"/>
    </location>
</feature>
<dbReference type="SUPFAM" id="SSF48452">
    <property type="entry name" value="TPR-like"/>
    <property type="match status" value="2"/>
</dbReference>
<proteinExistence type="predicted"/>
<dbReference type="Pfam" id="PF13181">
    <property type="entry name" value="TPR_8"/>
    <property type="match status" value="1"/>
</dbReference>
<evidence type="ECO:0000313" key="6">
    <source>
        <dbReference type="EMBL" id="CAF4017970.1"/>
    </source>
</evidence>
<name>A0A814MFM9_9BILA</name>
<evidence type="ECO:0000256" key="1">
    <source>
        <dbReference type="ARBA" id="ARBA00022737"/>
    </source>
</evidence>
<dbReference type="PROSITE" id="PS50293">
    <property type="entry name" value="TPR_REGION"/>
    <property type="match status" value="1"/>
</dbReference>
<dbReference type="InterPro" id="IPR019734">
    <property type="entry name" value="TPR_rpt"/>
</dbReference>
<dbReference type="GO" id="GO:0005576">
    <property type="term" value="C:extracellular region"/>
    <property type="evidence" value="ECO:0007669"/>
    <property type="project" value="InterPro"/>
</dbReference>
<dbReference type="Proteomes" id="UP000681967">
    <property type="component" value="Unassembled WGS sequence"/>
</dbReference>
<dbReference type="InterPro" id="IPR003540">
    <property type="entry name" value="ADP-ribosyltransferase"/>
</dbReference>
<comment type="caution">
    <text evidence="5">The sequence shown here is derived from an EMBL/GenBank/DDBJ whole genome shotgun (WGS) entry which is preliminary data.</text>
</comment>
<feature type="repeat" description="TPR" evidence="3">
    <location>
        <begin position="553"/>
        <end position="586"/>
    </location>
</feature>
<feature type="repeat" description="TPR" evidence="3">
    <location>
        <begin position="469"/>
        <end position="502"/>
    </location>
</feature>